<feature type="transmembrane region" description="Helical" evidence="2">
    <location>
        <begin position="302"/>
        <end position="320"/>
    </location>
</feature>
<keyword evidence="2" id="KW-0472">Membrane</keyword>
<dbReference type="InterPro" id="IPR025646">
    <property type="entry name" value="DUF4350"/>
</dbReference>
<dbReference type="RefSeq" id="WP_182619137.1">
    <property type="nucleotide sequence ID" value="NZ_BAAATF010000004.1"/>
</dbReference>
<dbReference type="Pfam" id="PF14258">
    <property type="entry name" value="DUF4350"/>
    <property type="match status" value="1"/>
</dbReference>
<feature type="transmembrane region" description="Helical" evidence="2">
    <location>
        <begin position="56"/>
        <end position="76"/>
    </location>
</feature>
<keyword evidence="5" id="KW-1185">Reference proteome</keyword>
<reference evidence="4 5" key="1">
    <citation type="submission" date="2020-07" db="EMBL/GenBank/DDBJ databases">
        <title>Sequencing the genomes of 1000 actinobacteria strains.</title>
        <authorList>
            <person name="Klenk H.-P."/>
        </authorList>
    </citation>
    <scope>NUCLEOTIDE SEQUENCE [LARGE SCALE GENOMIC DNA]</scope>
    <source>
        <strain evidence="4 5">DSM 44121</strain>
    </source>
</reference>
<evidence type="ECO:0000259" key="3">
    <source>
        <dbReference type="Pfam" id="PF14258"/>
    </source>
</evidence>
<feature type="compositionally biased region" description="Low complexity" evidence="1">
    <location>
        <begin position="22"/>
        <end position="32"/>
    </location>
</feature>
<dbReference type="EMBL" id="JACGWV010000002">
    <property type="protein sequence ID" value="MBA8809959.1"/>
    <property type="molecule type" value="Genomic_DNA"/>
</dbReference>
<evidence type="ECO:0000256" key="2">
    <source>
        <dbReference type="SAM" id="Phobius"/>
    </source>
</evidence>
<dbReference type="Proteomes" id="UP000540568">
    <property type="component" value="Unassembled WGS sequence"/>
</dbReference>
<feature type="compositionally biased region" description="Low complexity" evidence="1">
    <location>
        <begin position="1"/>
        <end position="12"/>
    </location>
</feature>
<evidence type="ECO:0000256" key="1">
    <source>
        <dbReference type="SAM" id="MobiDB-lite"/>
    </source>
</evidence>
<protein>
    <recommendedName>
        <fullName evidence="3">DUF4350 domain-containing protein</fullName>
    </recommendedName>
</protein>
<comment type="caution">
    <text evidence="4">The sequence shown here is derived from an EMBL/GenBank/DDBJ whole genome shotgun (WGS) entry which is preliminary data.</text>
</comment>
<evidence type="ECO:0000313" key="4">
    <source>
        <dbReference type="EMBL" id="MBA8809959.1"/>
    </source>
</evidence>
<accession>A0A7W3JBX2</accession>
<feature type="domain" description="DUF4350" evidence="3">
    <location>
        <begin position="87"/>
        <end position="264"/>
    </location>
</feature>
<organism evidence="4 5">
    <name type="scientific">Promicromonospora sukumoe</name>
    <dbReference type="NCBI Taxonomy" id="88382"/>
    <lineage>
        <taxon>Bacteria</taxon>
        <taxon>Bacillati</taxon>
        <taxon>Actinomycetota</taxon>
        <taxon>Actinomycetes</taxon>
        <taxon>Micrococcales</taxon>
        <taxon>Promicromonosporaceae</taxon>
        <taxon>Promicromonospora</taxon>
    </lineage>
</organism>
<sequence>MTSPHPAPMSLAAPPPAPTPPSAVTVAPTGPVDEPPVVIGDDTTGRSRAASRWRRLRWPLTVFGAVALFVLFLAVVRPPTSADPNAPDNPEPGGAMAVAEVLKDQGVRITHVTSVADAVAAAGPDSTLLVTPNPSFFADDQISALNRTGADLVVIDPDYSMVAGVSRDLLDITYGVSPEPVEPQCDDPAAQAAGTVTLAPGLYDASRAGDPVRPVLCWPDGNGAYAYARLDFPDRSVTVVSDPSVLRNGTILDEGSSALALWMLGQNEDLVWLVPNPMDVTTGGDEPTPADRGQVNAVMPPGSAPVALVVVLAAVLLAFWRVRRLGPLVVEDLPVLVRSAEATRGRARLYRAARARGHAAAGLRASSADRVATRLGLARSSDANTVVDAVVAATNRPSQQVADLLYGPPPADDAALAELVRRLDILESEVHRP</sequence>
<dbReference type="AlphaFoldDB" id="A0A7W3JBX2"/>
<keyword evidence="2" id="KW-1133">Transmembrane helix</keyword>
<gene>
    <name evidence="4" type="ORF">FHX71_003935</name>
</gene>
<proteinExistence type="predicted"/>
<keyword evidence="2" id="KW-0812">Transmembrane</keyword>
<name>A0A7W3JBX2_9MICO</name>
<evidence type="ECO:0000313" key="5">
    <source>
        <dbReference type="Proteomes" id="UP000540568"/>
    </source>
</evidence>
<feature type="region of interest" description="Disordered" evidence="1">
    <location>
        <begin position="1"/>
        <end position="44"/>
    </location>
</feature>